<dbReference type="Pfam" id="PF06674">
    <property type="entry name" value="DUF1176"/>
    <property type="match status" value="1"/>
</dbReference>
<sequence>MHLKSLFGLLAFAVALLPVPTAADDANEIDLKLFGENVIQGWDGCRFALWQNNRDPSEDRYAYVFFAPIPDGEALPGWVKIGDDVIEISRLDIGSADTGMLEPFRLYRDPDARLTVMMEILEQTRTDDGIEVTDGRLTFLRNDKFPFAIRVKGLNGCPGAGADEAAMAPASSGLSLGAPVGYDSLSAVPAPVLRAIAADAPQCEPQATAGYSSAYAINTEVTLWEVPCNLYAASGSSVFAVTWAGYPDHATILPFPAPPGMGMNDDAELLNASVDPASGSVTSYSLDSGGDCGSFSRFQLVDAEGETVEFVLREFREKTLCDGVQSDPAGFPLVYQNP</sequence>
<dbReference type="RefSeq" id="WP_252915217.1">
    <property type="nucleotide sequence ID" value="NZ_JAAAML010000001.1"/>
</dbReference>
<reference evidence="2 3" key="1">
    <citation type="submission" date="2020-01" db="EMBL/GenBank/DDBJ databases">
        <title>Genomes of bacteria type strains.</title>
        <authorList>
            <person name="Chen J."/>
            <person name="Zhu S."/>
            <person name="Yang J."/>
        </authorList>
    </citation>
    <scope>NUCLEOTIDE SEQUENCE [LARGE SCALE GENOMIC DNA]</scope>
    <source>
        <strain evidence="2 3">DSM 16655</strain>
    </source>
</reference>
<evidence type="ECO:0000256" key="1">
    <source>
        <dbReference type="SAM" id="SignalP"/>
    </source>
</evidence>
<organism evidence="2 3">
    <name type="scientific">Hoeflea alexandrii</name>
    <dbReference type="NCBI Taxonomy" id="288436"/>
    <lineage>
        <taxon>Bacteria</taxon>
        <taxon>Pseudomonadati</taxon>
        <taxon>Pseudomonadota</taxon>
        <taxon>Alphaproteobacteria</taxon>
        <taxon>Hyphomicrobiales</taxon>
        <taxon>Rhizobiaceae</taxon>
        <taxon>Hoeflea</taxon>
    </lineage>
</organism>
<protein>
    <recommendedName>
        <fullName evidence="4">DUF1176 domain-containing protein</fullName>
    </recommendedName>
</protein>
<keyword evidence="1" id="KW-0732">Signal</keyword>
<name>A0ABT1CP37_9HYPH</name>
<dbReference type="InterPro" id="IPR009560">
    <property type="entry name" value="DUF1176"/>
</dbReference>
<feature type="chain" id="PRO_5046745619" description="DUF1176 domain-containing protein" evidence="1">
    <location>
        <begin position="24"/>
        <end position="338"/>
    </location>
</feature>
<accession>A0ABT1CP37</accession>
<evidence type="ECO:0000313" key="3">
    <source>
        <dbReference type="Proteomes" id="UP001320715"/>
    </source>
</evidence>
<keyword evidence="3" id="KW-1185">Reference proteome</keyword>
<dbReference type="EMBL" id="JAAAML010000001">
    <property type="protein sequence ID" value="MCO6407950.1"/>
    <property type="molecule type" value="Genomic_DNA"/>
</dbReference>
<evidence type="ECO:0000313" key="2">
    <source>
        <dbReference type="EMBL" id="MCO6407950.1"/>
    </source>
</evidence>
<feature type="signal peptide" evidence="1">
    <location>
        <begin position="1"/>
        <end position="23"/>
    </location>
</feature>
<dbReference type="Proteomes" id="UP001320715">
    <property type="component" value="Unassembled WGS sequence"/>
</dbReference>
<gene>
    <name evidence="2" type="ORF">GTW23_07145</name>
</gene>
<proteinExistence type="predicted"/>
<comment type="caution">
    <text evidence="2">The sequence shown here is derived from an EMBL/GenBank/DDBJ whole genome shotgun (WGS) entry which is preliminary data.</text>
</comment>
<evidence type="ECO:0008006" key="4">
    <source>
        <dbReference type="Google" id="ProtNLM"/>
    </source>
</evidence>